<organism evidence="9 10">
    <name type="scientific">Paenibacillus cookii</name>
    <dbReference type="NCBI Taxonomy" id="157839"/>
    <lineage>
        <taxon>Bacteria</taxon>
        <taxon>Bacillati</taxon>
        <taxon>Bacillota</taxon>
        <taxon>Bacilli</taxon>
        <taxon>Bacillales</taxon>
        <taxon>Paenibacillaceae</taxon>
        <taxon>Paenibacillus</taxon>
    </lineage>
</organism>
<evidence type="ECO:0000256" key="6">
    <source>
        <dbReference type="ARBA" id="ARBA00023136"/>
    </source>
</evidence>
<keyword evidence="4 7" id="KW-0812">Transmembrane</keyword>
<dbReference type="Proteomes" id="UP000680638">
    <property type="component" value="Unassembled WGS sequence"/>
</dbReference>
<dbReference type="PROSITE" id="PS51257">
    <property type="entry name" value="PROKAR_LIPOPROTEIN"/>
    <property type="match status" value="1"/>
</dbReference>
<dbReference type="Gene3D" id="1.10.3720.10">
    <property type="entry name" value="MetI-like"/>
    <property type="match status" value="1"/>
</dbReference>
<keyword evidence="3" id="KW-1003">Cell membrane</keyword>
<comment type="similarity">
    <text evidence="7">Belongs to the binding-protein-dependent transport system permease family.</text>
</comment>
<keyword evidence="10" id="KW-1185">Reference proteome</keyword>
<dbReference type="PANTHER" id="PTHR43744:SF9">
    <property type="entry name" value="POLYGALACTURONAN_RHAMNOGALACTURONAN TRANSPORT SYSTEM PERMEASE PROTEIN YTCP"/>
    <property type="match status" value="1"/>
</dbReference>
<feature type="transmembrane region" description="Helical" evidence="7">
    <location>
        <begin position="179"/>
        <end position="201"/>
    </location>
</feature>
<evidence type="ECO:0000313" key="10">
    <source>
        <dbReference type="Proteomes" id="UP000680638"/>
    </source>
</evidence>
<gene>
    <name evidence="9" type="primary">lplC_2</name>
    <name evidence="9" type="ORF">J21TS3_20970</name>
</gene>
<keyword evidence="5 7" id="KW-1133">Transmembrane helix</keyword>
<dbReference type="PANTHER" id="PTHR43744">
    <property type="entry name" value="ABC TRANSPORTER PERMEASE PROTEIN MG189-RELATED-RELATED"/>
    <property type="match status" value="1"/>
</dbReference>
<reference evidence="9 10" key="1">
    <citation type="submission" date="2021-03" db="EMBL/GenBank/DDBJ databases">
        <title>Antimicrobial resistance genes in bacteria isolated from Japanese honey, and their potential for conferring macrolide and lincosamide resistance in the American foulbrood pathogen Paenibacillus larvae.</title>
        <authorList>
            <person name="Okamoto M."/>
            <person name="Kumagai M."/>
            <person name="Kanamori H."/>
            <person name="Takamatsu D."/>
        </authorList>
    </citation>
    <scope>NUCLEOTIDE SEQUENCE [LARGE SCALE GENOMIC DNA]</scope>
    <source>
        <strain evidence="9 10">J21TS3</strain>
    </source>
</reference>
<feature type="transmembrane region" description="Helical" evidence="7">
    <location>
        <begin position="106"/>
        <end position="126"/>
    </location>
</feature>
<feature type="transmembrane region" description="Helical" evidence="7">
    <location>
        <begin position="251"/>
        <end position="272"/>
    </location>
</feature>
<evidence type="ECO:0000256" key="5">
    <source>
        <dbReference type="ARBA" id="ARBA00022989"/>
    </source>
</evidence>
<evidence type="ECO:0000313" key="9">
    <source>
        <dbReference type="EMBL" id="GIO67276.1"/>
    </source>
</evidence>
<comment type="subcellular location">
    <subcellularLocation>
        <location evidence="1 7">Cell membrane</location>
        <topology evidence="1 7">Multi-pass membrane protein</topology>
    </subcellularLocation>
</comment>
<feature type="transmembrane region" description="Helical" evidence="7">
    <location>
        <begin position="138"/>
        <end position="158"/>
    </location>
</feature>
<sequence length="287" mass="32152">MNIKGRWFDWFNSIFLALVGCLMVFPLLHVLAKSFSSSKAINAGLVKLFPVDWTLVNYQVILSDSSIWRAFLVSVIITVGGTTINLILTASLAYPLSRPEYTMRKMVLIFILVTMIFQAPLIPNYLIIKNLHLLNTLWALIIPSAISAYNLFIMRSFFVGLPSELIDSARIDGAGELRTMWSVILPLSKPVMATMGLFYAVSHWNSYSTALYYINNRALYPLQMRLREIVLSNDLGQAGSLLEGFNEVSPAGVQMAVIIVSVLPIVIVYPFLQKYFIKGMLIGSIKT</sequence>
<evidence type="ECO:0000256" key="1">
    <source>
        <dbReference type="ARBA" id="ARBA00004651"/>
    </source>
</evidence>
<evidence type="ECO:0000259" key="8">
    <source>
        <dbReference type="PROSITE" id="PS50928"/>
    </source>
</evidence>
<keyword evidence="2 7" id="KW-0813">Transport</keyword>
<dbReference type="Pfam" id="PF00528">
    <property type="entry name" value="BPD_transp_1"/>
    <property type="match status" value="1"/>
</dbReference>
<dbReference type="InterPro" id="IPR000515">
    <property type="entry name" value="MetI-like"/>
</dbReference>
<keyword evidence="6 7" id="KW-0472">Membrane</keyword>
<name>A0ABQ4LX11_9BACL</name>
<dbReference type="RefSeq" id="WP_212949467.1">
    <property type="nucleotide sequence ID" value="NZ_BORW01000008.1"/>
</dbReference>
<evidence type="ECO:0000256" key="3">
    <source>
        <dbReference type="ARBA" id="ARBA00022475"/>
    </source>
</evidence>
<evidence type="ECO:0000256" key="2">
    <source>
        <dbReference type="ARBA" id="ARBA00022448"/>
    </source>
</evidence>
<feature type="transmembrane region" description="Helical" evidence="7">
    <location>
        <begin position="67"/>
        <end position="94"/>
    </location>
</feature>
<dbReference type="EMBL" id="BORW01000008">
    <property type="protein sequence ID" value="GIO67276.1"/>
    <property type="molecule type" value="Genomic_DNA"/>
</dbReference>
<evidence type="ECO:0000256" key="4">
    <source>
        <dbReference type="ARBA" id="ARBA00022692"/>
    </source>
</evidence>
<proteinExistence type="inferred from homology"/>
<dbReference type="CDD" id="cd06261">
    <property type="entry name" value="TM_PBP2"/>
    <property type="match status" value="1"/>
</dbReference>
<feature type="domain" description="ABC transmembrane type-1" evidence="8">
    <location>
        <begin position="71"/>
        <end position="266"/>
    </location>
</feature>
<comment type="caution">
    <text evidence="9">The sequence shown here is derived from an EMBL/GenBank/DDBJ whole genome shotgun (WGS) entry which is preliminary data.</text>
</comment>
<dbReference type="InterPro" id="IPR035906">
    <property type="entry name" value="MetI-like_sf"/>
</dbReference>
<evidence type="ECO:0000256" key="7">
    <source>
        <dbReference type="RuleBase" id="RU363032"/>
    </source>
</evidence>
<accession>A0ABQ4LX11</accession>
<protein>
    <submittedName>
        <fullName evidence="9">Protein LplC</fullName>
    </submittedName>
</protein>
<dbReference type="SUPFAM" id="SSF161098">
    <property type="entry name" value="MetI-like"/>
    <property type="match status" value="1"/>
</dbReference>
<dbReference type="PROSITE" id="PS50928">
    <property type="entry name" value="ABC_TM1"/>
    <property type="match status" value="1"/>
</dbReference>